<dbReference type="InterPro" id="IPR046516">
    <property type="entry name" value="DUF6694"/>
</dbReference>
<dbReference type="EMBL" id="DXFQ01000026">
    <property type="protein sequence ID" value="HIX19296.1"/>
    <property type="molecule type" value="Genomic_DNA"/>
</dbReference>
<proteinExistence type="predicted"/>
<reference evidence="2" key="2">
    <citation type="submission" date="2021-04" db="EMBL/GenBank/DDBJ databases">
        <authorList>
            <person name="Gilroy R."/>
        </authorList>
    </citation>
    <scope>NUCLEOTIDE SEQUENCE</scope>
    <source>
        <strain evidence="2">14975</strain>
    </source>
</reference>
<protein>
    <submittedName>
        <fullName evidence="2">Uncharacterized protein</fullName>
    </submittedName>
</protein>
<comment type="caution">
    <text evidence="2">The sequence shown here is derived from an EMBL/GenBank/DDBJ whole genome shotgun (WGS) entry which is preliminary data.</text>
</comment>
<reference evidence="2" key="1">
    <citation type="journal article" date="2021" name="PeerJ">
        <title>Extensive microbial diversity within the chicken gut microbiome revealed by metagenomics and culture.</title>
        <authorList>
            <person name="Gilroy R."/>
            <person name="Ravi A."/>
            <person name="Getino M."/>
            <person name="Pursley I."/>
            <person name="Horton D.L."/>
            <person name="Alikhan N.F."/>
            <person name="Baker D."/>
            <person name="Gharbi K."/>
            <person name="Hall N."/>
            <person name="Watson M."/>
            <person name="Adriaenssens E.M."/>
            <person name="Foster-Nyarko E."/>
            <person name="Jarju S."/>
            <person name="Secka A."/>
            <person name="Antonio M."/>
            <person name="Oren A."/>
            <person name="Chaudhuri R.R."/>
            <person name="La Ragione R."/>
            <person name="Hildebrand F."/>
            <person name="Pallen M.J."/>
        </authorList>
    </citation>
    <scope>NUCLEOTIDE SEQUENCE</scope>
    <source>
        <strain evidence="2">14975</strain>
    </source>
</reference>
<dbReference type="AlphaFoldDB" id="A0A9D2AHD0"/>
<gene>
    <name evidence="2" type="ORF">H9862_01685</name>
</gene>
<feature type="signal peptide" evidence="1">
    <location>
        <begin position="1"/>
        <end position="26"/>
    </location>
</feature>
<dbReference type="Pfam" id="PF20404">
    <property type="entry name" value="DUF6694"/>
    <property type="match status" value="1"/>
</dbReference>
<keyword evidence="1" id="KW-0732">Signal</keyword>
<accession>A0A9D2AHD0</accession>
<dbReference type="Proteomes" id="UP000823964">
    <property type="component" value="Unassembled WGS sequence"/>
</dbReference>
<dbReference type="PROSITE" id="PS51257">
    <property type="entry name" value="PROKAR_LIPOPROTEIN"/>
    <property type="match status" value="1"/>
</dbReference>
<evidence type="ECO:0000313" key="2">
    <source>
        <dbReference type="EMBL" id="HIX19296.1"/>
    </source>
</evidence>
<name>A0A9D2AHD0_9BACT</name>
<sequence length="97" mass="10533">MKKGLFTMLMAACCALTLSSCSPTFDKDKPQESVQEMLKDLPADKQHEFHKAMFKIGFSVGLTNAALGASFDSISAEVLEVLDGKTVDEIIEYAQGL</sequence>
<evidence type="ECO:0000313" key="3">
    <source>
        <dbReference type="Proteomes" id="UP000823964"/>
    </source>
</evidence>
<evidence type="ECO:0000256" key="1">
    <source>
        <dbReference type="SAM" id="SignalP"/>
    </source>
</evidence>
<organism evidence="2 3">
    <name type="scientific">Candidatus Akkermansia intestinigallinarum</name>
    <dbReference type="NCBI Taxonomy" id="2838431"/>
    <lineage>
        <taxon>Bacteria</taxon>
        <taxon>Pseudomonadati</taxon>
        <taxon>Verrucomicrobiota</taxon>
        <taxon>Verrucomicrobiia</taxon>
        <taxon>Verrucomicrobiales</taxon>
        <taxon>Akkermansiaceae</taxon>
        <taxon>Akkermansia</taxon>
    </lineage>
</organism>
<feature type="chain" id="PRO_5038714963" evidence="1">
    <location>
        <begin position="27"/>
        <end position="97"/>
    </location>
</feature>